<evidence type="ECO:0000256" key="5">
    <source>
        <dbReference type="ARBA" id="ARBA00023172"/>
    </source>
</evidence>
<dbReference type="SUPFAM" id="SSF54752">
    <property type="entry name" value="RecA protein, C-terminal domain"/>
    <property type="match status" value="1"/>
</dbReference>
<sequence>MMVMLRLQQRLTRQCVRFKKTKAGRGDVPGNKGQALQMAIRQIESNFGKGSLMQLGSAGIAQDIEVISTGSLSLDIALGVGGLPKGRVVEIYGPESSGKTTLALHCIAEAQKQGGTCAFVDAEHAIDGHYAKALGVNIDELYVSQPDSGEQALEIADTLIRSGAVDVVVVDSVAALVPRAELEGEMGDQQIALQARLMSQALRKLTGSLSKSNCMLIFLNQIRQKVGVLFGSPEVTSGGTALRYYASVRLDIRRKTQIKEGDNVVGNETVVKVAKNKLAPPFKVATFDMLYGRGIDRLSEVLDLGTDIGALKRSGSWYAYKDEPIGQGRAKAKQFLMDHPDVAAGIEAEIRQTLLARRDDVADDGDVVDAEEDRTDQVALDEEQIDPKDGLLDDRPMDATLDGTLEKA</sequence>
<evidence type="ECO:0000259" key="9">
    <source>
        <dbReference type="PROSITE" id="PS50162"/>
    </source>
</evidence>
<dbReference type="EMBL" id="KI913965">
    <property type="protein sequence ID" value="ETW00123.1"/>
    <property type="molecule type" value="Genomic_DNA"/>
</dbReference>
<evidence type="ECO:0000256" key="4">
    <source>
        <dbReference type="ARBA" id="ARBA00023125"/>
    </source>
</evidence>
<reference evidence="11" key="1">
    <citation type="submission" date="2013-12" db="EMBL/GenBank/DDBJ databases">
        <title>The Genome Sequence of Aphanomyces invadans NJM9701.</title>
        <authorList>
            <consortium name="The Broad Institute Genomics Platform"/>
            <person name="Russ C."/>
            <person name="Tyler B."/>
            <person name="van West P."/>
            <person name="Dieguez-Uribeondo J."/>
            <person name="Young S.K."/>
            <person name="Zeng Q."/>
            <person name="Gargeya S."/>
            <person name="Fitzgerald M."/>
            <person name="Abouelleil A."/>
            <person name="Alvarado L."/>
            <person name="Chapman S.B."/>
            <person name="Gainer-Dewar J."/>
            <person name="Goldberg J."/>
            <person name="Griggs A."/>
            <person name="Gujja S."/>
            <person name="Hansen M."/>
            <person name="Howarth C."/>
            <person name="Imamovic A."/>
            <person name="Ireland A."/>
            <person name="Larimer J."/>
            <person name="McCowan C."/>
            <person name="Murphy C."/>
            <person name="Pearson M."/>
            <person name="Poon T.W."/>
            <person name="Priest M."/>
            <person name="Roberts A."/>
            <person name="Saif S."/>
            <person name="Shea T."/>
            <person name="Sykes S."/>
            <person name="Wortman J."/>
            <person name="Nusbaum C."/>
            <person name="Birren B."/>
        </authorList>
    </citation>
    <scope>NUCLEOTIDE SEQUENCE [LARGE SCALE GENOMIC DNA]</scope>
    <source>
        <strain evidence="11">NJM9701</strain>
    </source>
</reference>
<evidence type="ECO:0000256" key="3">
    <source>
        <dbReference type="ARBA" id="ARBA00022840"/>
    </source>
</evidence>
<dbReference type="SUPFAM" id="SSF52540">
    <property type="entry name" value="P-loop containing nucleoside triphosphate hydrolases"/>
    <property type="match status" value="1"/>
</dbReference>
<name>A0A024U3C3_9STRA</name>
<dbReference type="InterPro" id="IPR049428">
    <property type="entry name" value="RecA-like_N"/>
</dbReference>
<dbReference type="GO" id="GO:0003697">
    <property type="term" value="F:single-stranded DNA binding"/>
    <property type="evidence" value="ECO:0007669"/>
    <property type="project" value="InterPro"/>
</dbReference>
<keyword evidence="3 6" id="KW-0067">ATP-binding</keyword>
<dbReference type="STRING" id="157072.A0A024U3C3"/>
<dbReference type="InterPro" id="IPR027417">
    <property type="entry name" value="P-loop_NTPase"/>
</dbReference>
<keyword evidence="4 7" id="KW-0238">DNA-binding</keyword>
<dbReference type="VEuPathDB" id="FungiDB:H310_07537"/>
<dbReference type="GO" id="GO:0006281">
    <property type="term" value="P:DNA repair"/>
    <property type="evidence" value="ECO:0007669"/>
    <property type="project" value="InterPro"/>
</dbReference>
<evidence type="ECO:0000256" key="8">
    <source>
        <dbReference type="SAM" id="MobiDB-lite"/>
    </source>
</evidence>
<dbReference type="FunFam" id="3.40.50.300:FF:000087">
    <property type="entry name" value="Recombinase RecA"/>
    <property type="match status" value="1"/>
</dbReference>
<dbReference type="eggNOG" id="KOG1433">
    <property type="taxonomic scope" value="Eukaryota"/>
</dbReference>
<keyword evidence="2 6" id="KW-0547">Nucleotide-binding</keyword>
<feature type="compositionally biased region" description="Basic and acidic residues" evidence="8">
    <location>
        <begin position="385"/>
        <end position="397"/>
    </location>
</feature>
<keyword evidence="7" id="KW-0227">DNA damage</keyword>
<dbReference type="PRINTS" id="PR00142">
    <property type="entry name" value="RECA"/>
</dbReference>
<dbReference type="PANTHER" id="PTHR45900">
    <property type="entry name" value="RECA"/>
    <property type="match status" value="1"/>
</dbReference>
<dbReference type="OrthoDB" id="5957327at2759"/>
<dbReference type="SMART" id="SM00382">
    <property type="entry name" value="AAA"/>
    <property type="match status" value="1"/>
</dbReference>
<dbReference type="RefSeq" id="XP_008871148.1">
    <property type="nucleotide sequence ID" value="XM_008872926.1"/>
</dbReference>
<dbReference type="InterPro" id="IPR049261">
    <property type="entry name" value="RecA-like_C"/>
</dbReference>
<dbReference type="PROSITE" id="PS50162">
    <property type="entry name" value="RECA_2"/>
    <property type="match status" value="1"/>
</dbReference>
<organism evidence="11">
    <name type="scientific">Aphanomyces invadans</name>
    <dbReference type="NCBI Taxonomy" id="157072"/>
    <lineage>
        <taxon>Eukaryota</taxon>
        <taxon>Sar</taxon>
        <taxon>Stramenopiles</taxon>
        <taxon>Oomycota</taxon>
        <taxon>Saprolegniomycetes</taxon>
        <taxon>Saprolegniales</taxon>
        <taxon>Verrucalvaceae</taxon>
        <taxon>Aphanomyces</taxon>
    </lineage>
</organism>
<evidence type="ECO:0000256" key="7">
    <source>
        <dbReference type="RuleBase" id="RU004527"/>
    </source>
</evidence>
<dbReference type="InterPro" id="IPR023400">
    <property type="entry name" value="RecA_C_sf"/>
</dbReference>
<accession>A0A024U3C3</accession>
<dbReference type="AlphaFoldDB" id="A0A024U3C3"/>
<dbReference type="InterPro" id="IPR013765">
    <property type="entry name" value="DNA_recomb/repair_RecA"/>
</dbReference>
<dbReference type="GO" id="GO:0006310">
    <property type="term" value="P:DNA recombination"/>
    <property type="evidence" value="ECO:0007669"/>
    <property type="project" value="UniProtKB-KW"/>
</dbReference>
<dbReference type="CDD" id="cd00983">
    <property type="entry name" value="RecA"/>
    <property type="match status" value="1"/>
</dbReference>
<comment type="similarity">
    <text evidence="1 6">Belongs to the RecA family.</text>
</comment>
<feature type="region of interest" description="Disordered" evidence="8">
    <location>
        <begin position="365"/>
        <end position="408"/>
    </location>
</feature>
<evidence type="ECO:0000256" key="6">
    <source>
        <dbReference type="RuleBase" id="RU003422"/>
    </source>
</evidence>
<dbReference type="HAMAP" id="MF_00268">
    <property type="entry name" value="RecA"/>
    <property type="match status" value="1"/>
</dbReference>
<dbReference type="GeneID" id="20084587"/>
<keyword evidence="5 7" id="KW-0233">DNA recombination</keyword>
<evidence type="ECO:0000259" key="10">
    <source>
        <dbReference type="PROSITE" id="PS50163"/>
    </source>
</evidence>
<evidence type="ECO:0000256" key="2">
    <source>
        <dbReference type="ARBA" id="ARBA00022741"/>
    </source>
</evidence>
<dbReference type="NCBIfam" id="TIGR02012">
    <property type="entry name" value="tigrfam_recA"/>
    <property type="match status" value="1"/>
</dbReference>
<proteinExistence type="inferred from homology"/>
<dbReference type="PANTHER" id="PTHR45900:SF1">
    <property type="entry name" value="MITOCHONDRIAL DNA REPAIR PROTEIN RECA HOMOLOG-RELATED"/>
    <property type="match status" value="1"/>
</dbReference>
<gene>
    <name evidence="11" type="ORF">H310_07537</name>
</gene>
<dbReference type="Gene3D" id="3.40.50.300">
    <property type="entry name" value="P-loop containing nucleotide triphosphate hydrolases"/>
    <property type="match status" value="1"/>
</dbReference>
<dbReference type="PROSITE" id="PS50163">
    <property type="entry name" value="RECA_3"/>
    <property type="match status" value="1"/>
</dbReference>
<protein>
    <submittedName>
        <fullName evidence="11">Protein RecA</fullName>
    </submittedName>
</protein>
<evidence type="ECO:0000256" key="1">
    <source>
        <dbReference type="ARBA" id="ARBA00009391"/>
    </source>
</evidence>
<dbReference type="InterPro" id="IPR020588">
    <property type="entry name" value="RecA_ATP-bd"/>
</dbReference>
<feature type="domain" description="RecA family profile 2" evidence="10">
    <location>
        <begin position="227"/>
        <end position="300"/>
    </location>
</feature>
<feature type="domain" description="RecA family profile 1" evidence="9">
    <location>
        <begin position="63"/>
        <end position="222"/>
    </location>
</feature>
<dbReference type="InterPro" id="IPR020587">
    <property type="entry name" value="RecA_monomer-monomer_interface"/>
</dbReference>
<dbReference type="Pfam" id="PF00154">
    <property type="entry name" value="RecA_N"/>
    <property type="match status" value="1"/>
</dbReference>
<dbReference type="GO" id="GO:0005524">
    <property type="term" value="F:ATP binding"/>
    <property type="evidence" value="ECO:0007669"/>
    <property type="project" value="UniProtKB-KW"/>
</dbReference>
<evidence type="ECO:0000313" key="11">
    <source>
        <dbReference type="EMBL" id="ETW00123.1"/>
    </source>
</evidence>
<feature type="compositionally biased region" description="Acidic residues" evidence="8">
    <location>
        <begin position="365"/>
        <end position="384"/>
    </location>
</feature>
<dbReference type="Pfam" id="PF21096">
    <property type="entry name" value="RecA_C"/>
    <property type="match status" value="1"/>
</dbReference>
<dbReference type="InterPro" id="IPR003593">
    <property type="entry name" value="AAA+_ATPase"/>
</dbReference>
<dbReference type="GO" id="GO:0140664">
    <property type="term" value="F:ATP-dependent DNA damage sensor activity"/>
    <property type="evidence" value="ECO:0007669"/>
    <property type="project" value="InterPro"/>
</dbReference>